<keyword evidence="2" id="KW-0472">Membrane</keyword>
<dbReference type="EMBL" id="JAGINW010000001">
    <property type="protein sequence ID" value="MBP2319946.1"/>
    <property type="molecule type" value="Genomic_DNA"/>
</dbReference>
<keyword evidence="2" id="KW-1133">Transmembrane helix</keyword>
<sequence length="126" mass="13694">MRAFGGFLIFAGFVSAILHYTDFQLRILMWSESMQPVLGIGLGVVGCAIVGASVALQKNKEAKAVQALPPPPGYGAAPYQQQPYQQQPQQQMPYPPQAQPPQYGQPQPGQQPYGQQGYGQQGFGER</sequence>
<evidence type="ECO:0000256" key="1">
    <source>
        <dbReference type="SAM" id="MobiDB-lite"/>
    </source>
</evidence>
<feature type="compositionally biased region" description="Low complexity" evidence="1">
    <location>
        <begin position="100"/>
        <end position="115"/>
    </location>
</feature>
<comment type="caution">
    <text evidence="3">The sequence shown here is derived from an EMBL/GenBank/DDBJ whole genome shotgun (WGS) entry which is preliminary data.</text>
</comment>
<keyword evidence="4" id="KW-1185">Reference proteome</keyword>
<reference evidence="3 4" key="1">
    <citation type="submission" date="2021-03" db="EMBL/GenBank/DDBJ databases">
        <title>Sequencing the genomes of 1000 actinobacteria strains.</title>
        <authorList>
            <person name="Klenk H.-P."/>
        </authorList>
    </citation>
    <scope>NUCLEOTIDE SEQUENCE [LARGE SCALE GENOMIC DNA]</scope>
    <source>
        <strain evidence="3 4">DSM 46670</strain>
    </source>
</reference>
<feature type="transmembrane region" description="Helical" evidence="2">
    <location>
        <begin position="34"/>
        <end position="56"/>
    </location>
</feature>
<accession>A0ABS4T7V5</accession>
<organism evidence="3 4">
    <name type="scientific">Kibdelosporangium banguiense</name>
    <dbReference type="NCBI Taxonomy" id="1365924"/>
    <lineage>
        <taxon>Bacteria</taxon>
        <taxon>Bacillati</taxon>
        <taxon>Actinomycetota</taxon>
        <taxon>Actinomycetes</taxon>
        <taxon>Pseudonocardiales</taxon>
        <taxon>Pseudonocardiaceae</taxon>
        <taxon>Kibdelosporangium</taxon>
    </lineage>
</organism>
<evidence type="ECO:0000256" key="2">
    <source>
        <dbReference type="SAM" id="Phobius"/>
    </source>
</evidence>
<evidence type="ECO:0000313" key="3">
    <source>
        <dbReference type="EMBL" id="MBP2319946.1"/>
    </source>
</evidence>
<protein>
    <submittedName>
        <fullName evidence="3">Uncharacterized protein</fullName>
    </submittedName>
</protein>
<keyword evidence="2" id="KW-0812">Transmembrane</keyword>
<feature type="region of interest" description="Disordered" evidence="1">
    <location>
        <begin position="66"/>
        <end position="126"/>
    </location>
</feature>
<evidence type="ECO:0000313" key="4">
    <source>
        <dbReference type="Proteomes" id="UP001519332"/>
    </source>
</evidence>
<proteinExistence type="predicted"/>
<feature type="compositionally biased region" description="Gly residues" evidence="1">
    <location>
        <begin position="116"/>
        <end position="126"/>
    </location>
</feature>
<name>A0ABS4T7V5_9PSEU</name>
<feature type="compositionally biased region" description="Low complexity" evidence="1">
    <location>
        <begin position="74"/>
        <end position="92"/>
    </location>
</feature>
<dbReference type="Proteomes" id="UP001519332">
    <property type="component" value="Unassembled WGS sequence"/>
</dbReference>
<dbReference type="RefSeq" id="WP_209633673.1">
    <property type="nucleotide sequence ID" value="NZ_JAGINW010000001.1"/>
</dbReference>
<gene>
    <name evidence="3" type="ORF">JOF56_000331</name>
</gene>